<evidence type="ECO:0000256" key="3">
    <source>
        <dbReference type="ARBA" id="ARBA00022989"/>
    </source>
</evidence>
<feature type="region of interest" description="Disordered" evidence="6">
    <location>
        <begin position="1"/>
        <end position="26"/>
    </location>
</feature>
<evidence type="ECO:0000313" key="7">
    <source>
        <dbReference type="EMBL" id="KTB07987.1"/>
    </source>
</evidence>
<dbReference type="VEuPathDB" id="FungiDB:B1J91_M03839g"/>
<dbReference type="Pfam" id="PF01027">
    <property type="entry name" value="Bax1-I"/>
    <property type="match status" value="1"/>
</dbReference>
<dbReference type="GO" id="GO:0006915">
    <property type="term" value="P:apoptotic process"/>
    <property type="evidence" value="ECO:0007669"/>
    <property type="project" value="EnsemblFungi"/>
</dbReference>
<gene>
    <name evidence="7" type="ORF">AO440_004021</name>
</gene>
<dbReference type="GO" id="GO:0005739">
    <property type="term" value="C:mitochondrion"/>
    <property type="evidence" value="ECO:0007669"/>
    <property type="project" value="EnsemblFungi"/>
</dbReference>
<evidence type="ECO:0000313" key="8">
    <source>
        <dbReference type="Proteomes" id="UP000054886"/>
    </source>
</evidence>
<dbReference type="GO" id="GO:0000324">
    <property type="term" value="C:fungal-type vacuole"/>
    <property type="evidence" value="ECO:0007669"/>
    <property type="project" value="EnsemblFungi"/>
</dbReference>
<dbReference type="VEuPathDB" id="FungiDB:GW608_M03751"/>
<dbReference type="Proteomes" id="UP000054886">
    <property type="component" value="Unassembled WGS sequence"/>
</dbReference>
<keyword evidence="3 5" id="KW-1133">Transmembrane helix</keyword>
<sequence>MSVNKNSYVPLPNESAPPPYQEEDPAPNLYNVPDDFKWSTNVSACEPLVRQQFLHRVYSILSTQLLATLSMGYLTYKWEPLREFTNSNTWLVILASIGSILTCIWLAFAPSVDDYVPEDEANYTGETETNNELRPAKAPWYYLSKRGQYAVLSVFTICEAYSLSTITLAYDPQIILSAVLITTVVIVGVSLVALSERFQFLTESATTIYFWLNWGLLLLFGMVLTGVFFGFSSKMNIFYAWFGAALFTIYLLMDTQMIFRKVRPDEEVKCAMILYVDIINLFLHILRILSSRENE</sequence>
<dbReference type="GO" id="GO:0016020">
    <property type="term" value="C:membrane"/>
    <property type="evidence" value="ECO:0007669"/>
    <property type="project" value="UniProtKB-SubCell"/>
</dbReference>
<organism evidence="7 8">
    <name type="scientific">Candida glabrata</name>
    <name type="common">Yeast</name>
    <name type="synonym">Torulopsis glabrata</name>
    <dbReference type="NCBI Taxonomy" id="5478"/>
    <lineage>
        <taxon>Eukaryota</taxon>
        <taxon>Fungi</taxon>
        <taxon>Dikarya</taxon>
        <taxon>Ascomycota</taxon>
        <taxon>Saccharomycotina</taxon>
        <taxon>Saccharomycetes</taxon>
        <taxon>Saccharomycetales</taxon>
        <taxon>Saccharomycetaceae</taxon>
        <taxon>Nakaseomyces</taxon>
    </lineage>
</organism>
<dbReference type="PANTHER" id="PTHR23291:SF50">
    <property type="entry name" value="PROTEIN LIFEGUARD 4"/>
    <property type="match status" value="1"/>
</dbReference>
<comment type="caution">
    <text evidence="7">The sequence shown here is derived from an EMBL/GenBank/DDBJ whole genome shotgun (WGS) entry which is preliminary data.</text>
</comment>
<dbReference type="VEuPathDB" id="FungiDB:GVI51_M03751"/>
<name>A0A0W0D803_CANGB</name>
<dbReference type="InterPro" id="IPR006214">
    <property type="entry name" value="Bax_inhibitor_1-related"/>
</dbReference>
<comment type="caution">
    <text evidence="5">Lacks conserved residue(s) required for the propagation of feature annotation.</text>
</comment>
<evidence type="ECO:0000256" key="6">
    <source>
        <dbReference type="SAM" id="MobiDB-lite"/>
    </source>
</evidence>
<evidence type="ECO:0000256" key="2">
    <source>
        <dbReference type="ARBA" id="ARBA00022692"/>
    </source>
</evidence>
<dbReference type="OMA" id="FGVMSLY"/>
<dbReference type="PhylomeDB" id="A0A0W0D803"/>
<feature type="transmembrane region" description="Helical" evidence="5">
    <location>
        <begin position="174"/>
        <end position="194"/>
    </location>
</feature>
<keyword evidence="2 5" id="KW-0812">Transmembrane</keyword>
<protein>
    <submittedName>
        <fullName evidence="7">Bax inhibitor 1</fullName>
    </submittedName>
</protein>
<dbReference type="VEuPathDB" id="FungiDB:CAGL0M03839g"/>
<evidence type="ECO:0000256" key="4">
    <source>
        <dbReference type="ARBA" id="ARBA00023136"/>
    </source>
</evidence>
<dbReference type="GO" id="GO:0030968">
    <property type="term" value="P:endoplasmic reticulum unfolded protein response"/>
    <property type="evidence" value="ECO:0007669"/>
    <property type="project" value="EnsemblFungi"/>
</dbReference>
<evidence type="ECO:0000256" key="1">
    <source>
        <dbReference type="ARBA" id="ARBA00004141"/>
    </source>
</evidence>
<comment type="similarity">
    <text evidence="5">Belongs to the BI1 family.</text>
</comment>
<evidence type="ECO:0000256" key="5">
    <source>
        <dbReference type="RuleBase" id="RU004379"/>
    </source>
</evidence>
<feature type="transmembrane region" description="Helical" evidence="5">
    <location>
        <begin position="237"/>
        <end position="259"/>
    </location>
</feature>
<dbReference type="GO" id="GO:0005783">
    <property type="term" value="C:endoplasmic reticulum"/>
    <property type="evidence" value="ECO:0007669"/>
    <property type="project" value="EnsemblFungi"/>
</dbReference>
<dbReference type="PANTHER" id="PTHR23291">
    <property type="entry name" value="BAX INHIBITOR-RELATED"/>
    <property type="match status" value="1"/>
</dbReference>
<proteinExistence type="inferred from homology"/>
<comment type="subcellular location">
    <subcellularLocation>
        <location evidence="1">Membrane</location>
        <topology evidence="1">Multi-pass membrane protein</topology>
    </subcellularLocation>
</comment>
<keyword evidence="4 5" id="KW-0472">Membrane</keyword>
<accession>A0A0W0D803</accession>
<dbReference type="GO" id="GO:0019722">
    <property type="term" value="P:calcium-mediated signaling"/>
    <property type="evidence" value="ECO:0007669"/>
    <property type="project" value="EnsemblFungi"/>
</dbReference>
<dbReference type="EMBL" id="LLZZ01000106">
    <property type="protein sequence ID" value="KTB07987.1"/>
    <property type="molecule type" value="Genomic_DNA"/>
</dbReference>
<dbReference type="VEuPathDB" id="FungiDB:GWK60_M03751"/>
<reference evidence="7 8" key="1">
    <citation type="submission" date="2015-10" db="EMBL/GenBank/DDBJ databases">
        <title>Draft genomes sequences of Candida glabrata isolates 1A, 1B, 2A, 2B, 3A and 3B.</title>
        <authorList>
            <person name="Haavelsrud O.E."/>
            <person name="Gaustad P."/>
        </authorList>
    </citation>
    <scope>NUCLEOTIDE SEQUENCE [LARGE SCALE GENOMIC DNA]</scope>
    <source>
        <strain evidence="7">910700640</strain>
    </source>
</reference>
<feature type="transmembrane region" description="Helical" evidence="5">
    <location>
        <begin position="88"/>
        <end position="108"/>
    </location>
</feature>
<feature type="transmembrane region" description="Helical" evidence="5">
    <location>
        <begin position="206"/>
        <end position="231"/>
    </location>
</feature>
<dbReference type="AlphaFoldDB" id="A0A0W0D803"/>